<evidence type="ECO:0000256" key="1">
    <source>
        <dbReference type="SAM" id="Phobius"/>
    </source>
</evidence>
<proteinExistence type="predicted"/>
<keyword evidence="1" id="KW-0812">Transmembrane</keyword>
<keyword evidence="1" id="KW-0472">Membrane</keyword>
<name>A0AAE3GEU9_9PSEU</name>
<dbReference type="AlphaFoldDB" id="A0AAE3GEU9"/>
<sequence length="56" mass="7155">MRPLRQRGGPRALRKHLRYLRRKWRDRRDYDDPTWWFFLGLLLWLSALWLVFFYGC</sequence>
<protein>
    <submittedName>
        <fullName evidence="2">Uncharacterized protein</fullName>
    </submittedName>
</protein>
<comment type="caution">
    <text evidence="2">The sequence shown here is derived from an EMBL/GenBank/DDBJ whole genome shotgun (WGS) entry which is preliminary data.</text>
</comment>
<evidence type="ECO:0000313" key="2">
    <source>
        <dbReference type="EMBL" id="MCP2164848.1"/>
    </source>
</evidence>
<dbReference type="Proteomes" id="UP001206128">
    <property type="component" value="Unassembled WGS sequence"/>
</dbReference>
<organism evidence="2 3">
    <name type="scientific">Goodfellowiella coeruleoviolacea</name>
    <dbReference type="NCBI Taxonomy" id="334858"/>
    <lineage>
        <taxon>Bacteria</taxon>
        <taxon>Bacillati</taxon>
        <taxon>Actinomycetota</taxon>
        <taxon>Actinomycetes</taxon>
        <taxon>Pseudonocardiales</taxon>
        <taxon>Pseudonocardiaceae</taxon>
        <taxon>Goodfellowiella</taxon>
    </lineage>
</organism>
<accession>A0AAE3GEU9</accession>
<gene>
    <name evidence="2" type="ORF">LX83_001688</name>
</gene>
<keyword evidence="1" id="KW-1133">Transmembrane helix</keyword>
<feature type="transmembrane region" description="Helical" evidence="1">
    <location>
        <begin position="35"/>
        <end position="55"/>
    </location>
</feature>
<dbReference type="EMBL" id="JAMTCK010000003">
    <property type="protein sequence ID" value="MCP2164848.1"/>
    <property type="molecule type" value="Genomic_DNA"/>
</dbReference>
<reference evidence="2" key="1">
    <citation type="submission" date="2022-06" db="EMBL/GenBank/DDBJ databases">
        <title>Genomic Encyclopedia of Archaeal and Bacterial Type Strains, Phase II (KMG-II): from individual species to whole genera.</title>
        <authorList>
            <person name="Goeker M."/>
        </authorList>
    </citation>
    <scope>NUCLEOTIDE SEQUENCE</scope>
    <source>
        <strain evidence="2">DSM 43935</strain>
    </source>
</reference>
<evidence type="ECO:0000313" key="3">
    <source>
        <dbReference type="Proteomes" id="UP001206128"/>
    </source>
</evidence>
<keyword evidence="3" id="KW-1185">Reference proteome</keyword>